<dbReference type="GO" id="GO:0016887">
    <property type="term" value="F:ATP hydrolysis activity"/>
    <property type="evidence" value="ECO:0007669"/>
    <property type="project" value="InterPro"/>
</dbReference>
<dbReference type="PANTHER" id="PTHR42711">
    <property type="entry name" value="ABC TRANSPORTER ATP-BINDING PROTEIN"/>
    <property type="match status" value="1"/>
</dbReference>
<keyword evidence="2" id="KW-0547">Nucleotide-binding</keyword>
<dbReference type="EMBL" id="MGGD01000021">
    <property type="protein sequence ID" value="OGM21005.1"/>
    <property type="molecule type" value="Genomic_DNA"/>
</dbReference>
<evidence type="ECO:0000313" key="6">
    <source>
        <dbReference type="Proteomes" id="UP000176741"/>
    </source>
</evidence>
<keyword evidence="3" id="KW-0067">ATP-binding</keyword>
<evidence type="ECO:0000313" key="5">
    <source>
        <dbReference type="EMBL" id="OGM21005.1"/>
    </source>
</evidence>
<dbReference type="PROSITE" id="PS50893">
    <property type="entry name" value="ABC_TRANSPORTER_2"/>
    <property type="match status" value="1"/>
</dbReference>
<dbReference type="InterPro" id="IPR003593">
    <property type="entry name" value="AAA+_ATPase"/>
</dbReference>
<organism evidence="5 6">
    <name type="scientific">Candidatus Woesebacteria bacterium RIFCSPHIGHO2_01_FULL_38_26b</name>
    <dbReference type="NCBI Taxonomy" id="1802491"/>
    <lineage>
        <taxon>Bacteria</taxon>
        <taxon>Candidatus Woeseibacteriota</taxon>
    </lineage>
</organism>
<dbReference type="PROSITE" id="PS00211">
    <property type="entry name" value="ABC_TRANSPORTER_1"/>
    <property type="match status" value="1"/>
</dbReference>
<protein>
    <submittedName>
        <fullName evidence="5">ABC transporter</fullName>
    </submittedName>
</protein>
<keyword evidence="1" id="KW-0813">Transport</keyword>
<dbReference type="PANTHER" id="PTHR42711:SF4">
    <property type="entry name" value="ABC TRANSPORTER RELATED"/>
    <property type="match status" value="1"/>
</dbReference>
<dbReference type="SUPFAM" id="SSF52540">
    <property type="entry name" value="P-loop containing nucleoside triphosphate hydrolases"/>
    <property type="match status" value="1"/>
</dbReference>
<evidence type="ECO:0000256" key="3">
    <source>
        <dbReference type="ARBA" id="ARBA00022840"/>
    </source>
</evidence>
<proteinExistence type="predicted"/>
<dbReference type="GO" id="GO:0005524">
    <property type="term" value="F:ATP binding"/>
    <property type="evidence" value="ECO:0007669"/>
    <property type="project" value="UniProtKB-KW"/>
</dbReference>
<evidence type="ECO:0000256" key="1">
    <source>
        <dbReference type="ARBA" id="ARBA00022448"/>
    </source>
</evidence>
<feature type="domain" description="ABC transporter" evidence="4">
    <location>
        <begin position="17"/>
        <end position="270"/>
    </location>
</feature>
<sequence length="347" mass="39635">MKRSTLLGGNNNDGKAIIVENLTKNFEVSEKQKGLGGSFKSLFSPKTKTVRALKEISFTIKKGELVGFIGPNGAGKTTTLKILSGLLYPTAGFTQVLGFNPWDRKHEYLKQIALVMGQKNQLWWDLPASDTLELNRFIYEIPERLYKESLEELIKLLEVEKLLNIPVRRLSLGQRMRLEFVAALVHRPKILFLDEPTIGLDVIGQQKVRDFIFEYNRKNNATILLTSHNMEDLLDLAKRVIVIDKGEIIYDGDLRDLTEKHAKEKVIKVYLSKPTDYKKFEEIGEVKRFNYPMVILSVPRETSAIAASEILQNFPVADLTIEEESIESIIRRVFRGEKIVKNNAESR</sequence>
<dbReference type="Pfam" id="PF00005">
    <property type="entry name" value="ABC_tran"/>
    <property type="match status" value="1"/>
</dbReference>
<dbReference type="InterPro" id="IPR003439">
    <property type="entry name" value="ABC_transporter-like_ATP-bd"/>
</dbReference>
<accession>A0A1F7Y387</accession>
<dbReference type="InterPro" id="IPR027417">
    <property type="entry name" value="P-loop_NTPase"/>
</dbReference>
<dbReference type="InterPro" id="IPR017871">
    <property type="entry name" value="ABC_transporter-like_CS"/>
</dbReference>
<dbReference type="AlphaFoldDB" id="A0A1F7Y387"/>
<evidence type="ECO:0000259" key="4">
    <source>
        <dbReference type="PROSITE" id="PS50893"/>
    </source>
</evidence>
<dbReference type="InterPro" id="IPR050763">
    <property type="entry name" value="ABC_transporter_ATP-binding"/>
</dbReference>
<comment type="caution">
    <text evidence="5">The sequence shown here is derived from an EMBL/GenBank/DDBJ whole genome shotgun (WGS) entry which is preliminary data.</text>
</comment>
<reference evidence="5 6" key="1">
    <citation type="journal article" date="2016" name="Nat. Commun.">
        <title>Thousands of microbial genomes shed light on interconnected biogeochemical processes in an aquifer system.</title>
        <authorList>
            <person name="Anantharaman K."/>
            <person name="Brown C.T."/>
            <person name="Hug L.A."/>
            <person name="Sharon I."/>
            <person name="Castelle C.J."/>
            <person name="Probst A.J."/>
            <person name="Thomas B.C."/>
            <person name="Singh A."/>
            <person name="Wilkins M.J."/>
            <person name="Karaoz U."/>
            <person name="Brodie E.L."/>
            <person name="Williams K.H."/>
            <person name="Hubbard S.S."/>
            <person name="Banfield J.F."/>
        </authorList>
    </citation>
    <scope>NUCLEOTIDE SEQUENCE [LARGE SCALE GENOMIC DNA]</scope>
</reference>
<dbReference type="Gene3D" id="3.40.50.300">
    <property type="entry name" value="P-loop containing nucleotide triphosphate hydrolases"/>
    <property type="match status" value="1"/>
</dbReference>
<evidence type="ECO:0000256" key="2">
    <source>
        <dbReference type="ARBA" id="ARBA00022741"/>
    </source>
</evidence>
<gene>
    <name evidence="5" type="ORF">A2771_01280</name>
</gene>
<name>A0A1F7Y387_9BACT</name>
<dbReference type="Proteomes" id="UP000176741">
    <property type="component" value="Unassembled WGS sequence"/>
</dbReference>
<dbReference type="SMART" id="SM00382">
    <property type="entry name" value="AAA"/>
    <property type="match status" value="1"/>
</dbReference>